<dbReference type="SUPFAM" id="SSF160363">
    <property type="entry name" value="MTH889-like"/>
    <property type="match status" value="1"/>
</dbReference>
<comment type="caution">
    <text evidence="1">The sequence shown here is derived from an EMBL/GenBank/DDBJ whole genome shotgun (WGS) entry which is preliminary data.</text>
</comment>
<evidence type="ECO:0000313" key="1">
    <source>
        <dbReference type="EMBL" id="RLG69220.1"/>
    </source>
</evidence>
<dbReference type="Gene3D" id="3.30.70.1340">
    <property type="entry name" value="MTH889-like domain"/>
    <property type="match status" value="1"/>
</dbReference>
<gene>
    <name evidence="1" type="ORF">DRO07_02585</name>
</gene>
<dbReference type="PANTHER" id="PTHR42240:SF1">
    <property type="entry name" value="DUF211 DOMAIN-CONTAINING PROTEIN"/>
    <property type="match status" value="1"/>
</dbReference>
<organism evidence="1 2">
    <name type="scientific">Candidatus Iainarchaeum sp</name>
    <dbReference type="NCBI Taxonomy" id="3101447"/>
    <lineage>
        <taxon>Archaea</taxon>
        <taxon>Candidatus Iainarchaeota</taxon>
        <taxon>Candidatus Iainarchaeia</taxon>
        <taxon>Candidatus Iainarchaeales</taxon>
        <taxon>Candidatus Iainarchaeaceae</taxon>
        <taxon>Candidatus Iainarchaeum</taxon>
    </lineage>
</organism>
<proteinExistence type="predicted"/>
<dbReference type="InterPro" id="IPR003831">
    <property type="entry name" value="DUF211"/>
</dbReference>
<accession>A0A497JI35</accession>
<dbReference type="Pfam" id="PF02680">
    <property type="entry name" value="DUF211"/>
    <property type="match status" value="1"/>
</dbReference>
<dbReference type="InterPro" id="IPR023129">
    <property type="entry name" value="MTH889-like_dom_sf"/>
</dbReference>
<reference evidence="1 2" key="1">
    <citation type="submission" date="2018-06" db="EMBL/GenBank/DDBJ databases">
        <title>Extensive metabolic versatility and redundancy in microbially diverse, dynamic hydrothermal sediments.</title>
        <authorList>
            <person name="Dombrowski N."/>
            <person name="Teske A."/>
            <person name="Baker B.J."/>
        </authorList>
    </citation>
    <scope>NUCLEOTIDE SEQUENCE [LARGE SCALE GENOMIC DNA]</scope>
    <source>
        <strain evidence="1">B9_G13</strain>
    </source>
</reference>
<dbReference type="Proteomes" id="UP000277633">
    <property type="component" value="Unassembled WGS sequence"/>
</dbReference>
<name>A0A497JI35_9ARCH</name>
<sequence length="101" mass="11016">MSSRNVVIKRLVLDVMKPHKPDIVDLGKQISSLPGISGCNLTVLEIDKSVENVKITIEGDNISAKEIEKVLEENGATVHSIDKVSIGRPGAKIVEEAKYEH</sequence>
<dbReference type="EMBL" id="QMWO01000090">
    <property type="protein sequence ID" value="RLG69220.1"/>
    <property type="molecule type" value="Genomic_DNA"/>
</dbReference>
<evidence type="ECO:0000313" key="2">
    <source>
        <dbReference type="Proteomes" id="UP000277633"/>
    </source>
</evidence>
<evidence type="ECO:0008006" key="3">
    <source>
        <dbReference type="Google" id="ProtNLM"/>
    </source>
</evidence>
<dbReference type="PANTHER" id="PTHR42240">
    <property type="entry name" value="DUF211 DOMAIN-CONTAINING PROTEIN"/>
    <property type="match status" value="1"/>
</dbReference>
<dbReference type="AlphaFoldDB" id="A0A497JI35"/>
<protein>
    <recommendedName>
        <fullName evidence="3">DUF211 domain-containing protein</fullName>
    </recommendedName>
</protein>